<protein>
    <recommendedName>
        <fullName evidence="1">HTH cro/C1-type domain-containing protein</fullName>
    </recommendedName>
</protein>
<gene>
    <name evidence="2" type="ORF">GCM10008961_33490</name>
</gene>
<dbReference type="Proteomes" id="UP000620633">
    <property type="component" value="Unassembled WGS sequence"/>
</dbReference>
<evidence type="ECO:0000313" key="3">
    <source>
        <dbReference type="Proteomes" id="UP000620633"/>
    </source>
</evidence>
<proteinExistence type="predicted"/>
<sequence>MLNFIYDDPVTWDELEAEIRARAKAAPRGFAASLAERLDTDKSAVSQFLSGRRPIPREHIHLILDALGLELVLKSKNAADNNPKIPT</sequence>
<reference evidence="3" key="1">
    <citation type="journal article" date="2019" name="Int. J. Syst. Evol. Microbiol.">
        <title>The Global Catalogue of Microorganisms (GCM) 10K type strain sequencing project: providing services to taxonomists for standard genome sequencing and annotation.</title>
        <authorList>
            <consortium name="The Broad Institute Genomics Platform"/>
            <consortium name="The Broad Institute Genome Sequencing Center for Infectious Disease"/>
            <person name="Wu L."/>
            <person name="Ma J."/>
        </authorList>
    </citation>
    <scope>NUCLEOTIDE SEQUENCE [LARGE SCALE GENOMIC DNA]</scope>
    <source>
        <strain evidence="3">JCM 31406</strain>
    </source>
</reference>
<keyword evidence="3" id="KW-1185">Reference proteome</keyword>
<dbReference type="InterPro" id="IPR001387">
    <property type="entry name" value="Cro/C1-type_HTH"/>
</dbReference>
<feature type="domain" description="HTH cro/C1-type" evidence="1">
    <location>
        <begin position="34"/>
        <end position="74"/>
    </location>
</feature>
<comment type="caution">
    <text evidence="2">The sequence shown here is derived from an EMBL/GenBank/DDBJ whole genome shotgun (WGS) entry which is preliminary data.</text>
</comment>
<evidence type="ECO:0000313" key="2">
    <source>
        <dbReference type="EMBL" id="GGS39398.1"/>
    </source>
</evidence>
<evidence type="ECO:0000259" key="1">
    <source>
        <dbReference type="PROSITE" id="PS50943"/>
    </source>
</evidence>
<accession>A0ABQ2SSV5</accession>
<organism evidence="2 3">
    <name type="scientific">Deinococcus knuensis</name>
    <dbReference type="NCBI Taxonomy" id="1837380"/>
    <lineage>
        <taxon>Bacteria</taxon>
        <taxon>Thermotogati</taxon>
        <taxon>Deinococcota</taxon>
        <taxon>Deinococci</taxon>
        <taxon>Deinococcales</taxon>
        <taxon>Deinococcaceae</taxon>
        <taxon>Deinococcus</taxon>
    </lineage>
</organism>
<dbReference type="SUPFAM" id="SSF47413">
    <property type="entry name" value="lambda repressor-like DNA-binding domains"/>
    <property type="match status" value="1"/>
</dbReference>
<dbReference type="CDD" id="cd00093">
    <property type="entry name" value="HTH_XRE"/>
    <property type="match status" value="1"/>
</dbReference>
<dbReference type="Gene3D" id="1.10.260.40">
    <property type="entry name" value="lambda repressor-like DNA-binding domains"/>
    <property type="match status" value="1"/>
</dbReference>
<dbReference type="InterPro" id="IPR010982">
    <property type="entry name" value="Lambda_DNA-bd_dom_sf"/>
</dbReference>
<dbReference type="PROSITE" id="PS50943">
    <property type="entry name" value="HTH_CROC1"/>
    <property type="match status" value="1"/>
</dbReference>
<name>A0ABQ2SSV5_9DEIO</name>
<dbReference type="EMBL" id="BMQO01000025">
    <property type="protein sequence ID" value="GGS39398.1"/>
    <property type="molecule type" value="Genomic_DNA"/>
</dbReference>